<proteinExistence type="predicted"/>
<feature type="region of interest" description="Disordered" evidence="1">
    <location>
        <begin position="266"/>
        <end position="312"/>
    </location>
</feature>
<feature type="compositionally biased region" description="Low complexity" evidence="1">
    <location>
        <begin position="266"/>
        <end position="279"/>
    </location>
</feature>
<comment type="caution">
    <text evidence="2">The sequence shown here is derived from an EMBL/GenBank/DDBJ whole genome shotgun (WGS) entry which is preliminary data.</text>
</comment>
<gene>
    <name evidence="2" type="ORF">K7C98_32420</name>
</gene>
<sequence length="436" mass="46032">MGTSTGIEGVEDCLGEMGYGAGVRGVVRRFRETTAALQELTLCWRPEAPESGAPVVERAGHPGGQFLLGIDASGTGMLTHLWPGRGRRVLGSGRPEHLRSEALAILRHGGPFGGPTSTRQGGQVVQIHDPHGGMRVALTDGSEIRALLLARGVLGVRTWPSGKFAIGITQDDLARSIEDDAERLSFGSTATFWRSTELHPLVGTIRADPYDLLLCALRADLAGLFAVRGDELLGLKVAPWDAIREIDAGPWLEGLVIRQSPSAAKATTATATEATSARAPGRDEGKATTEAPATKGRKRAAASSGGMSGGRGRRVRLKSAFAAALTQHLANVASRLPAGVLGAAFAVELLRALEAAALSDHPTLTGKVVELFSRLHKKGFLAAMPGDQAGRAALKLLAAHTPLVRKIHYRRWCFAFGDIHAPESELRARLGPIAVE</sequence>
<accession>A0ABS7U0B9</accession>
<dbReference type="RefSeq" id="WP_224195697.1">
    <property type="nucleotide sequence ID" value="NZ_JAIRAU010000045.1"/>
</dbReference>
<dbReference type="Proteomes" id="UP001139031">
    <property type="component" value="Unassembled WGS sequence"/>
</dbReference>
<keyword evidence="3" id="KW-1185">Reference proteome</keyword>
<reference evidence="2" key="1">
    <citation type="submission" date="2021-08" db="EMBL/GenBank/DDBJ databases">
        <authorList>
            <person name="Stevens D.C."/>
        </authorList>
    </citation>
    <scope>NUCLEOTIDE SEQUENCE</scope>
    <source>
        <strain evidence="2">DSM 53165</strain>
    </source>
</reference>
<evidence type="ECO:0000256" key="1">
    <source>
        <dbReference type="SAM" id="MobiDB-lite"/>
    </source>
</evidence>
<evidence type="ECO:0000313" key="2">
    <source>
        <dbReference type="EMBL" id="MBZ5713962.1"/>
    </source>
</evidence>
<evidence type="ECO:0000313" key="3">
    <source>
        <dbReference type="Proteomes" id="UP001139031"/>
    </source>
</evidence>
<organism evidence="2 3">
    <name type="scientific">Nannocystis pusilla</name>
    <dbReference type="NCBI Taxonomy" id="889268"/>
    <lineage>
        <taxon>Bacteria</taxon>
        <taxon>Pseudomonadati</taxon>
        <taxon>Myxococcota</taxon>
        <taxon>Polyangia</taxon>
        <taxon>Nannocystales</taxon>
        <taxon>Nannocystaceae</taxon>
        <taxon>Nannocystis</taxon>
    </lineage>
</organism>
<name>A0ABS7U0B9_9BACT</name>
<dbReference type="EMBL" id="JAIRAU010000045">
    <property type="protein sequence ID" value="MBZ5713962.1"/>
    <property type="molecule type" value="Genomic_DNA"/>
</dbReference>
<protein>
    <submittedName>
        <fullName evidence="2">Uncharacterized protein</fullName>
    </submittedName>
</protein>